<feature type="transmembrane region" description="Helical" evidence="1">
    <location>
        <begin position="333"/>
        <end position="351"/>
    </location>
</feature>
<gene>
    <name evidence="3" type="ORF">F5891DRAFT_564280</name>
</gene>
<evidence type="ECO:0000256" key="2">
    <source>
        <dbReference type="SAM" id="SignalP"/>
    </source>
</evidence>
<accession>A0AAD4DZP0</accession>
<keyword evidence="1" id="KW-1133">Transmembrane helix</keyword>
<organism evidence="3 4">
    <name type="scientific">Suillus fuscotomentosus</name>
    <dbReference type="NCBI Taxonomy" id="1912939"/>
    <lineage>
        <taxon>Eukaryota</taxon>
        <taxon>Fungi</taxon>
        <taxon>Dikarya</taxon>
        <taxon>Basidiomycota</taxon>
        <taxon>Agaricomycotina</taxon>
        <taxon>Agaricomycetes</taxon>
        <taxon>Agaricomycetidae</taxon>
        <taxon>Boletales</taxon>
        <taxon>Suillineae</taxon>
        <taxon>Suillaceae</taxon>
        <taxon>Suillus</taxon>
    </lineage>
</organism>
<feature type="transmembrane region" description="Helical" evidence="1">
    <location>
        <begin position="90"/>
        <end position="110"/>
    </location>
</feature>
<evidence type="ECO:0000256" key="1">
    <source>
        <dbReference type="SAM" id="Phobius"/>
    </source>
</evidence>
<keyword evidence="1" id="KW-0472">Membrane</keyword>
<keyword evidence="4" id="KW-1185">Reference proteome</keyword>
<dbReference type="GeneID" id="64666591"/>
<keyword evidence="2" id="KW-0732">Signal</keyword>
<comment type="caution">
    <text evidence="3">The sequence shown here is derived from an EMBL/GenBank/DDBJ whole genome shotgun (WGS) entry which is preliminary data.</text>
</comment>
<evidence type="ECO:0000313" key="4">
    <source>
        <dbReference type="Proteomes" id="UP001195769"/>
    </source>
</evidence>
<dbReference type="EMBL" id="JABBWK010000050">
    <property type="protein sequence ID" value="KAG1897055.1"/>
    <property type="molecule type" value="Genomic_DNA"/>
</dbReference>
<sequence>MMRLLLVCIFLYLVGVIQAQATPDTTLNATDGTTAPPTAYGSESLTTRTLWTIVSSSVLTLFACTYSAIHPNILSPKDSPHHILRRQFGIIIMALIAPELIVAWAMRQWFSARSVTRQFEKSGYPNIRPESEEQYTRGHQLYTLSRTSNTFPRNSPASQDQDSSRVLLAHPEARTLRHEETRALAKPLKKLFKTYVSEPYEGKPDPFLSNTPDVWHASLDYAWTLAKPFTKMFKAHVSERSEDYTWTQTHSFFVLMGGFMLYVDGEPYLTLRYNDILELLRKDCIDFPILTANQIYDRSKGNALSKGLVMLQVAWFIMQLTTRAICRLEFTQLEVGTLAFAVLNFLTYAVWWDKPLNVQCPHPVYWKSTESRPEDYIDLSDRDKTASLGIFSPVLGPIIELIGLFDVPTSLTLRVPTFDGSIKLGHSDKMVIQLAALSMATIFGGIHCLAWPSAFVTHQERLLWRICALAITGTPWLFFFATFTFDSAGAAVLIFLYFSIGLVSIILYVTARAILLVLMFTTSRHLPAGAYQAVDWVTLVPHL</sequence>
<dbReference type="AlphaFoldDB" id="A0AAD4DZP0"/>
<name>A0AAD4DZP0_9AGAM</name>
<feature type="signal peptide" evidence="2">
    <location>
        <begin position="1"/>
        <end position="19"/>
    </location>
</feature>
<evidence type="ECO:0000313" key="3">
    <source>
        <dbReference type="EMBL" id="KAG1897055.1"/>
    </source>
</evidence>
<feature type="chain" id="PRO_5042091890" evidence="2">
    <location>
        <begin position="20"/>
        <end position="543"/>
    </location>
</feature>
<dbReference type="PANTHER" id="PTHR35043">
    <property type="entry name" value="TRANSCRIPTION FACTOR DOMAIN-CONTAINING PROTEIN"/>
    <property type="match status" value="1"/>
</dbReference>
<feature type="transmembrane region" description="Helical" evidence="1">
    <location>
        <begin position="462"/>
        <end position="485"/>
    </location>
</feature>
<feature type="transmembrane region" description="Helical" evidence="1">
    <location>
        <begin position="430"/>
        <end position="450"/>
    </location>
</feature>
<reference evidence="3" key="1">
    <citation type="journal article" date="2020" name="New Phytol.">
        <title>Comparative genomics reveals dynamic genome evolution in host specialist ectomycorrhizal fungi.</title>
        <authorList>
            <person name="Lofgren L.A."/>
            <person name="Nguyen N.H."/>
            <person name="Vilgalys R."/>
            <person name="Ruytinx J."/>
            <person name="Liao H.L."/>
            <person name="Branco S."/>
            <person name="Kuo A."/>
            <person name="LaButti K."/>
            <person name="Lipzen A."/>
            <person name="Andreopoulos W."/>
            <person name="Pangilinan J."/>
            <person name="Riley R."/>
            <person name="Hundley H."/>
            <person name="Na H."/>
            <person name="Barry K."/>
            <person name="Grigoriev I.V."/>
            <person name="Stajich J.E."/>
            <person name="Kennedy P.G."/>
        </authorList>
    </citation>
    <scope>NUCLEOTIDE SEQUENCE</scope>
    <source>
        <strain evidence="3">FC203</strain>
    </source>
</reference>
<dbReference type="RefSeq" id="XP_041222631.1">
    <property type="nucleotide sequence ID" value="XM_041372293.1"/>
</dbReference>
<protein>
    <submittedName>
        <fullName evidence="3">Uncharacterized protein</fullName>
    </submittedName>
</protein>
<keyword evidence="1" id="KW-0812">Transmembrane</keyword>
<dbReference type="PANTHER" id="PTHR35043:SF7">
    <property type="entry name" value="TRANSCRIPTION FACTOR DOMAIN-CONTAINING PROTEIN"/>
    <property type="match status" value="1"/>
</dbReference>
<feature type="transmembrane region" description="Helical" evidence="1">
    <location>
        <begin position="491"/>
        <end position="518"/>
    </location>
</feature>
<proteinExistence type="predicted"/>
<dbReference type="Proteomes" id="UP001195769">
    <property type="component" value="Unassembled WGS sequence"/>
</dbReference>